<comment type="caution">
    <text evidence="1">The sequence shown here is derived from an EMBL/GenBank/DDBJ whole genome shotgun (WGS) entry which is preliminary data.</text>
</comment>
<gene>
    <name evidence="1" type="ORF">AKJ51_01530</name>
</gene>
<dbReference type="Proteomes" id="UP000070263">
    <property type="component" value="Unassembled WGS sequence"/>
</dbReference>
<sequence>MKDNTKNENTSIGQWFRRTYKNIPRKSESVAPIDKIVSVVKQKQSEGRGMVVGIESAIELKYILACELAKTLGYEVKEPFFTCETEEFFKTVQNGINEKECYIVNSTGINYSRMAMHGETFAFCKIVEMLQRNDNMFIILIPDFSFLDAKMLSMLDVGISLGGYRKDYLNAFADYVGIIPKVPTTEEEFEEGTKHHMFEGIYYPASLTFMDWLEQVRKKKERALDKAIDRMKEKVK</sequence>
<dbReference type="EMBL" id="LHYE01000010">
    <property type="protein sequence ID" value="KXB07332.1"/>
    <property type="molecule type" value="Genomic_DNA"/>
</dbReference>
<organism evidence="1 2">
    <name type="scientific">candidate division MSBL1 archaeon SCGC-AAA382A20</name>
    <dbReference type="NCBI Taxonomy" id="1698280"/>
    <lineage>
        <taxon>Archaea</taxon>
        <taxon>Methanobacteriati</taxon>
        <taxon>Methanobacteriota</taxon>
        <taxon>candidate division MSBL1</taxon>
    </lineage>
</organism>
<name>A0A133VLL1_9EURY</name>
<protein>
    <submittedName>
        <fullName evidence="1">Uncharacterized protein</fullName>
    </submittedName>
</protein>
<dbReference type="AlphaFoldDB" id="A0A133VLL1"/>
<keyword evidence="2" id="KW-1185">Reference proteome</keyword>
<evidence type="ECO:0000313" key="1">
    <source>
        <dbReference type="EMBL" id="KXB07332.1"/>
    </source>
</evidence>
<accession>A0A133VLL1</accession>
<proteinExistence type="predicted"/>
<reference evidence="1 2" key="1">
    <citation type="journal article" date="2016" name="Sci. Rep.">
        <title>Metabolic traits of an uncultured archaeal lineage -MSBL1- from brine pools of the Red Sea.</title>
        <authorList>
            <person name="Mwirichia R."/>
            <person name="Alam I."/>
            <person name="Rashid M."/>
            <person name="Vinu M."/>
            <person name="Ba-Alawi W."/>
            <person name="Anthony Kamau A."/>
            <person name="Kamanda Ngugi D."/>
            <person name="Goker M."/>
            <person name="Klenk H.P."/>
            <person name="Bajic V."/>
            <person name="Stingl U."/>
        </authorList>
    </citation>
    <scope>NUCLEOTIDE SEQUENCE [LARGE SCALE GENOMIC DNA]</scope>
    <source>
        <strain evidence="1">SCGC-AAA382A20</strain>
    </source>
</reference>
<evidence type="ECO:0000313" key="2">
    <source>
        <dbReference type="Proteomes" id="UP000070263"/>
    </source>
</evidence>